<keyword evidence="1" id="KW-1277">Toxin-antitoxin system</keyword>
<keyword evidence="3" id="KW-1185">Reference proteome</keyword>
<dbReference type="RefSeq" id="WP_250593506.1">
    <property type="nucleotide sequence ID" value="NZ_JAMLJM010000016.1"/>
</dbReference>
<sequence>MKNGYKILWTDFALKELESTIEYLEENWTEKELMNLATKLEETLSLISQNPDLFQKSELKDDIRRAIILTHNSLYYRFYNDQVEILSFFSNRQNPKKRKLK</sequence>
<reference evidence="2 3" key="1">
    <citation type="submission" date="2022-05" db="EMBL/GenBank/DDBJ databases">
        <title>Flavobacterium sp., isolated from activated sludge.</title>
        <authorList>
            <person name="Ran Q."/>
        </authorList>
    </citation>
    <scope>NUCLEOTIDE SEQUENCE [LARGE SCALE GENOMIC DNA]</scope>
    <source>
        <strain evidence="2 3">HXWNR70</strain>
    </source>
</reference>
<dbReference type="InterPro" id="IPR007712">
    <property type="entry name" value="RelE/ParE_toxin"/>
</dbReference>
<gene>
    <name evidence="2" type="ORF">NAT50_12195</name>
</gene>
<organism evidence="2 3">
    <name type="scientific">Flavobacterium luminosum</name>
    <dbReference type="NCBI Taxonomy" id="2949086"/>
    <lineage>
        <taxon>Bacteria</taxon>
        <taxon>Pseudomonadati</taxon>
        <taxon>Bacteroidota</taxon>
        <taxon>Flavobacteriia</taxon>
        <taxon>Flavobacteriales</taxon>
        <taxon>Flavobacteriaceae</taxon>
        <taxon>Flavobacterium</taxon>
    </lineage>
</organism>
<evidence type="ECO:0000313" key="3">
    <source>
        <dbReference type="Proteomes" id="UP001317191"/>
    </source>
</evidence>
<dbReference type="Gene3D" id="3.30.2310.20">
    <property type="entry name" value="RelE-like"/>
    <property type="match status" value="1"/>
</dbReference>
<dbReference type="Pfam" id="PF05016">
    <property type="entry name" value="ParE_toxin"/>
    <property type="match status" value="1"/>
</dbReference>
<evidence type="ECO:0000256" key="1">
    <source>
        <dbReference type="ARBA" id="ARBA00022649"/>
    </source>
</evidence>
<proteinExistence type="predicted"/>
<comment type="caution">
    <text evidence="2">The sequence shown here is derived from an EMBL/GenBank/DDBJ whole genome shotgun (WGS) entry which is preliminary data.</text>
</comment>
<accession>A0ABT0TRJ0</accession>
<dbReference type="Proteomes" id="UP001317191">
    <property type="component" value="Unassembled WGS sequence"/>
</dbReference>
<dbReference type="InterPro" id="IPR035093">
    <property type="entry name" value="RelE/ParE_toxin_dom_sf"/>
</dbReference>
<name>A0ABT0TRJ0_9FLAO</name>
<protein>
    <submittedName>
        <fullName evidence="2">Type II toxin-antitoxin system RelE/ParE family toxin</fullName>
    </submittedName>
</protein>
<dbReference type="EMBL" id="JAMLJM010000016">
    <property type="protein sequence ID" value="MCL9810117.1"/>
    <property type="molecule type" value="Genomic_DNA"/>
</dbReference>
<evidence type="ECO:0000313" key="2">
    <source>
        <dbReference type="EMBL" id="MCL9810117.1"/>
    </source>
</evidence>